<feature type="domain" description="HTH araC/xylS-type" evidence="4">
    <location>
        <begin position="194"/>
        <end position="292"/>
    </location>
</feature>
<organism evidence="5 6">
    <name type="scientific">Pseudolysobacter antarcticus</name>
    <dbReference type="NCBI Taxonomy" id="2511995"/>
    <lineage>
        <taxon>Bacteria</taxon>
        <taxon>Pseudomonadati</taxon>
        <taxon>Pseudomonadota</taxon>
        <taxon>Gammaproteobacteria</taxon>
        <taxon>Lysobacterales</taxon>
        <taxon>Rhodanobacteraceae</taxon>
        <taxon>Pseudolysobacter</taxon>
    </lineage>
</organism>
<keyword evidence="2" id="KW-0238">DNA-binding</keyword>
<dbReference type="OrthoDB" id="6053579at2"/>
<dbReference type="RefSeq" id="WP_129832380.1">
    <property type="nucleotide sequence ID" value="NZ_CP035704.1"/>
</dbReference>
<dbReference type="GO" id="GO:0043565">
    <property type="term" value="F:sequence-specific DNA binding"/>
    <property type="evidence" value="ECO:0007669"/>
    <property type="project" value="InterPro"/>
</dbReference>
<name>A0A411HI07_9GAMM</name>
<evidence type="ECO:0000256" key="2">
    <source>
        <dbReference type="ARBA" id="ARBA00023125"/>
    </source>
</evidence>
<evidence type="ECO:0000256" key="1">
    <source>
        <dbReference type="ARBA" id="ARBA00023015"/>
    </source>
</evidence>
<dbReference type="AlphaFoldDB" id="A0A411HI07"/>
<dbReference type="PANTHER" id="PTHR46796">
    <property type="entry name" value="HTH-TYPE TRANSCRIPTIONAL ACTIVATOR RHAS-RELATED"/>
    <property type="match status" value="1"/>
</dbReference>
<dbReference type="InterPro" id="IPR018060">
    <property type="entry name" value="HTH_AraC"/>
</dbReference>
<dbReference type="PANTHER" id="PTHR46796:SF7">
    <property type="entry name" value="ARAC FAMILY TRANSCRIPTIONAL REGULATOR"/>
    <property type="match status" value="1"/>
</dbReference>
<evidence type="ECO:0000313" key="5">
    <source>
        <dbReference type="EMBL" id="QBB70121.1"/>
    </source>
</evidence>
<evidence type="ECO:0000313" key="6">
    <source>
        <dbReference type="Proteomes" id="UP000291562"/>
    </source>
</evidence>
<evidence type="ECO:0000259" key="4">
    <source>
        <dbReference type="PROSITE" id="PS01124"/>
    </source>
</evidence>
<protein>
    <submittedName>
        <fullName evidence="5">AraC family transcriptional regulator</fullName>
    </submittedName>
</protein>
<proteinExistence type="predicted"/>
<accession>A0A411HI07</accession>
<dbReference type="GO" id="GO:0003700">
    <property type="term" value="F:DNA-binding transcription factor activity"/>
    <property type="evidence" value="ECO:0007669"/>
    <property type="project" value="InterPro"/>
</dbReference>
<gene>
    <name evidence="5" type="ORF">ELE36_06930</name>
</gene>
<dbReference type="Pfam" id="PF12833">
    <property type="entry name" value="HTH_18"/>
    <property type="match status" value="1"/>
</dbReference>
<sequence length="297" mass="32878">MIEVKAARIASGRTFSLLSSASDAMQRQGDEGIHVLLCEAYSRVSVPAGMVGLWCPLSSGIWAEALGSRFFIKRGNVYTSDLDYPHEISAPVHGVCIGVLAKHSVWCQLMSMSSKDGSVLPVVFPANDAKPVGLRLTLLQMVRRTLSSSELPGKSAAEHFGQLMVQMQEHFSLMLQRCPGSSEARRRQIFLRLQRARHLIQTSPSKNIDISRLGVLTNYSANQLIRLYGRIFGETPYSSVLRTRVELARSLIRDTNMGFSEVSRLSGFENRTSFARAFKIYSGTTASSFRIALRKTG</sequence>
<dbReference type="InterPro" id="IPR050204">
    <property type="entry name" value="AraC_XylS_family_regulators"/>
</dbReference>
<reference evidence="5 6" key="1">
    <citation type="submission" date="2019-01" db="EMBL/GenBank/DDBJ databases">
        <title>Pseudolysobacter antarctica gen. nov., sp. nov., isolated from Fildes Peninsula, Antarctica.</title>
        <authorList>
            <person name="Wei Z."/>
            <person name="Peng F."/>
        </authorList>
    </citation>
    <scope>NUCLEOTIDE SEQUENCE [LARGE SCALE GENOMIC DNA]</scope>
    <source>
        <strain evidence="5 6">AQ6-296</strain>
    </source>
</reference>
<dbReference type="SMART" id="SM00342">
    <property type="entry name" value="HTH_ARAC"/>
    <property type="match status" value="1"/>
</dbReference>
<dbReference type="EMBL" id="CP035704">
    <property type="protein sequence ID" value="QBB70121.1"/>
    <property type="molecule type" value="Genomic_DNA"/>
</dbReference>
<dbReference type="InterPro" id="IPR009057">
    <property type="entry name" value="Homeodomain-like_sf"/>
</dbReference>
<dbReference type="KEGG" id="xbc:ELE36_06930"/>
<evidence type="ECO:0000256" key="3">
    <source>
        <dbReference type="ARBA" id="ARBA00023163"/>
    </source>
</evidence>
<dbReference type="Gene3D" id="1.10.10.60">
    <property type="entry name" value="Homeodomain-like"/>
    <property type="match status" value="2"/>
</dbReference>
<dbReference type="Proteomes" id="UP000291562">
    <property type="component" value="Chromosome"/>
</dbReference>
<keyword evidence="1" id="KW-0805">Transcription regulation</keyword>
<dbReference type="PROSITE" id="PS01124">
    <property type="entry name" value="HTH_ARAC_FAMILY_2"/>
    <property type="match status" value="1"/>
</dbReference>
<keyword evidence="6" id="KW-1185">Reference proteome</keyword>
<dbReference type="SUPFAM" id="SSF46689">
    <property type="entry name" value="Homeodomain-like"/>
    <property type="match status" value="1"/>
</dbReference>
<keyword evidence="3" id="KW-0804">Transcription</keyword>